<organism evidence="1 2">
    <name type="scientific">Amycolatopsis magusensis</name>
    <dbReference type="NCBI Taxonomy" id="882444"/>
    <lineage>
        <taxon>Bacteria</taxon>
        <taxon>Bacillati</taxon>
        <taxon>Actinomycetota</taxon>
        <taxon>Actinomycetes</taxon>
        <taxon>Pseudonocardiales</taxon>
        <taxon>Pseudonocardiaceae</taxon>
        <taxon>Amycolatopsis</taxon>
    </lineage>
</organism>
<gene>
    <name evidence="1" type="ORF">JOM49_002814</name>
</gene>
<keyword evidence="2" id="KW-1185">Reference proteome</keyword>
<name>A0ABS4PPN1_9PSEU</name>
<proteinExistence type="predicted"/>
<evidence type="ECO:0000313" key="2">
    <source>
        <dbReference type="Proteomes" id="UP000741013"/>
    </source>
</evidence>
<reference evidence="1 2" key="1">
    <citation type="submission" date="2021-03" db="EMBL/GenBank/DDBJ databases">
        <title>Sequencing the genomes of 1000 actinobacteria strains.</title>
        <authorList>
            <person name="Klenk H.-P."/>
        </authorList>
    </citation>
    <scope>NUCLEOTIDE SEQUENCE [LARGE SCALE GENOMIC DNA]</scope>
    <source>
        <strain evidence="1 2">DSM 45510</strain>
    </source>
</reference>
<dbReference type="Proteomes" id="UP000741013">
    <property type="component" value="Unassembled WGS sequence"/>
</dbReference>
<dbReference type="EMBL" id="JAGGMS010000001">
    <property type="protein sequence ID" value="MBP2181288.1"/>
    <property type="molecule type" value="Genomic_DNA"/>
</dbReference>
<accession>A0ABS4PPN1</accession>
<dbReference type="RefSeq" id="WP_209664733.1">
    <property type="nucleotide sequence ID" value="NZ_JAGGMS010000001.1"/>
</dbReference>
<sequence length="63" mass="6646">MSPVEAESAGFESAADAVEPVRVEHAAGLVVDQPLSVLDRVSKHGLVIGRGNNEPLHESQNTQ</sequence>
<protein>
    <submittedName>
        <fullName evidence="1">Uncharacterized protein</fullName>
    </submittedName>
</protein>
<comment type="caution">
    <text evidence="1">The sequence shown here is derived from an EMBL/GenBank/DDBJ whole genome shotgun (WGS) entry which is preliminary data.</text>
</comment>
<evidence type="ECO:0000313" key="1">
    <source>
        <dbReference type="EMBL" id="MBP2181288.1"/>
    </source>
</evidence>